<dbReference type="InterPro" id="IPR036653">
    <property type="entry name" value="CinA-like_C"/>
</dbReference>
<dbReference type="Proteomes" id="UP001500928">
    <property type="component" value="Unassembled WGS sequence"/>
</dbReference>
<reference evidence="4" key="1">
    <citation type="journal article" date="2019" name="Int. J. Syst. Evol. Microbiol.">
        <title>The Global Catalogue of Microorganisms (GCM) 10K type strain sequencing project: providing services to taxonomists for standard genome sequencing and annotation.</title>
        <authorList>
            <consortium name="The Broad Institute Genomics Platform"/>
            <consortium name="The Broad Institute Genome Sequencing Center for Infectious Disease"/>
            <person name="Wu L."/>
            <person name="Ma J."/>
        </authorList>
    </citation>
    <scope>NUCLEOTIDE SEQUENCE [LARGE SCALE GENOMIC DNA]</scope>
    <source>
        <strain evidence="4">JCM 17979</strain>
    </source>
</reference>
<dbReference type="RefSeq" id="WP_345410603.1">
    <property type="nucleotide sequence ID" value="NZ_BAABHO010000002.1"/>
</dbReference>
<dbReference type="SUPFAM" id="SSF142433">
    <property type="entry name" value="CinA-like"/>
    <property type="match status" value="1"/>
</dbReference>
<organism evidence="3 4">
    <name type="scientific">Actinomycetospora chlora</name>
    <dbReference type="NCBI Taxonomy" id="663608"/>
    <lineage>
        <taxon>Bacteria</taxon>
        <taxon>Bacillati</taxon>
        <taxon>Actinomycetota</taxon>
        <taxon>Actinomycetes</taxon>
        <taxon>Pseudonocardiales</taxon>
        <taxon>Pseudonocardiaceae</taxon>
        <taxon>Actinomycetospora</taxon>
    </lineage>
</organism>
<dbReference type="Pfam" id="PF02464">
    <property type="entry name" value="CinA"/>
    <property type="match status" value="1"/>
</dbReference>
<feature type="region of interest" description="Disordered" evidence="1">
    <location>
        <begin position="120"/>
        <end position="139"/>
    </location>
</feature>
<sequence length="157" mass="16749">MEQDPEQLAKSISEVASQGGHRLAIVESLTGGLVCSDLAASPGSSEWFRGGVVAYDRTTKHGTLGVPDGPVVSEPAVRAMSEKAAQLLDADLTLAVSGAGGPEPQDDQPPGTVWFAITDHGETEAWREQTESDDPQDVLRHTRVRSLQALLKHLQEQ</sequence>
<evidence type="ECO:0000313" key="3">
    <source>
        <dbReference type="EMBL" id="GAA4774198.1"/>
    </source>
</evidence>
<accession>A0ABP9A4W0</accession>
<proteinExistence type="predicted"/>
<keyword evidence="4" id="KW-1185">Reference proteome</keyword>
<evidence type="ECO:0000259" key="2">
    <source>
        <dbReference type="Pfam" id="PF02464"/>
    </source>
</evidence>
<protein>
    <submittedName>
        <fullName evidence="3">CinA family protein</fullName>
    </submittedName>
</protein>
<dbReference type="EMBL" id="BAABHO010000002">
    <property type="protein sequence ID" value="GAA4774198.1"/>
    <property type="molecule type" value="Genomic_DNA"/>
</dbReference>
<gene>
    <name evidence="3" type="ORF">GCM10023200_03350</name>
</gene>
<dbReference type="InterPro" id="IPR008136">
    <property type="entry name" value="CinA_C"/>
</dbReference>
<dbReference type="Gene3D" id="3.90.950.20">
    <property type="entry name" value="CinA-like"/>
    <property type="match status" value="1"/>
</dbReference>
<dbReference type="NCBIfam" id="TIGR00199">
    <property type="entry name" value="PncC_domain"/>
    <property type="match status" value="1"/>
</dbReference>
<feature type="domain" description="CinA C-terminal" evidence="2">
    <location>
        <begin position="6"/>
        <end position="153"/>
    </location>
</feature>
<evidence type="ECO:0000256" key="1">
    <source>
        <dbReference type="SAM" id="MobiDB-lite"/>
    </source>
</evidence>
<feature type="compositionally biased region" description="Basic and acidic residues" evidence="1">
    <location>
        <begin position="120"/>
        <end position="130"/>
    </location>
</feature>
<name>A0ABP9A4W0_9PSEU</name>
<evidence type="ECO:0000313" key="4">
    <source>
        <dbReference type="Proteomes" id="UP001500928"/>
    </source>
</evidence>
<comment type="caution">
    <text evidence="3">The sequence shown here is derived from an EMBL/GenBank/DDBJ whole genome shotgun (WGS) entry which is preliminary data.</text>
</comment>